<sequence>MNETITRRSLLITGAAFAAAQTMQAQFFRKHTPKPAPGFVYIGCDTSKGVAKGIYLCRFDAATGHLSTPVLAAPSLRPAYFAFGPVHNGRRMVYVGNEGPDAASSTITTYAVDPVTGMLRQLAQVSSGASGPAYVSVDATGKSAYVADYAGSAVAAYGIKSDGLLTPPVEVLNYKKDDRFGPVGPQADRQDAPHPHCATISPDNRFVVVCDLGTDKISIFAIHPETGKLGEPTFFQCDPGTGPRHVAFHPNGRWVYGIDELSNKIDQYLWTATHGAEPKAMLVDTKRSVATLAEGYSGGTNTAAEVVVSPNGFYLYASNRGENTLVVFAIDQESGAPSVVQRIGCGGKGPRQFTLDPTGRWLLCGNQLSASVTVFARDPTSGKLTGPVQTLAIDSPMFTCFG</sequence>
<dbReference type="Pfam" id="PF10282">
    <property type="entry name" value="Lactonase"/>
    <property type="match status" value="1"/>
</dbReference>
<dbReference type="InterPro" id="IPR015943">
    <property type="entry name" value="WD40/YVTN_repeat-like_dom_sf"/>
</dbReference>
<evidence type="ECO:0000256" key="2">
    <source>
        <dbReference type="ARBA" id="ARBA00022526"/>
    </source>
</evidence>
<dbReference type="GO" id="GO:0006006">
    <property type="term" value="P:glucose metabolic process"/>
    <property type="evidence" value="ECO:0007669"/>
    <property type="project" value="UniProtKB-KW"/>
</dbReference>
<name>A0A239KMA1_9BACT</name>
<dbReference type="Proteomes" id="UP000198356">
    <property type="component" value="Unassembled WGS sequence"/>
</dbReference>
<dbReference type="Gene3D" id="2.130.10.10">
    <property type="entry name" value="YVTN repeat-like/Quinoprotein amine dehydrogenase"/>
    <property type="match status" value="1"/>
</dbReference>
<dbReference type="InterPro" id="IPR019405">
    <property type="entry name" value="Lactonase_7-beta_prop"/>
</dbReference>
<comment type="similarity">
    <text evidence="1">Belongs to the cycloisomerase 2 family.</text>
</comment>
<dbReference type="EMBL" id="FZOU01000005">
    <property type="protein sequence ID" value="SNT18852.1"/>
    <property type="molecule type" value="Genomic_DNA"/>
</dbReference>
<dbReference type="GO" id="GO:0017057">
    <property type="term" value="F:6-phosphogluconolactonase activity"/>
    <property type="evidence" value="ECO:0007669"/>
    <property type="project" value="TreeGrafter"/>
</dbReference>
<evidence type="ECO:0000313" key="4">
    <source>
        <dbReference type="Proteomes" id="UP000198356"/>
    </source>
</evidence>
<gene>
    <name evidence="3" type="ORF">SAMN05421770_10537</name>
</gene>
<dbReference type="RefSeq" id="WP_089409133.1">
    <property type="nucleotide sequence ID" value="NZ_FZOU01000005.1"/>
</dbReference>
<protein>
    <submittedName>
        <fullName evidence="3">6-phosphogluconolactonase</fullName>
    </submittedName>
</protein>
<keyword evidence="2" id="KW-0313">Glucose metabolism</keyword>
<reference evidence="3 4" key="1">
    <citation type="submission" date="2017-06" db="EMBL/GenBank/DDBJ databases">
        <authorList>
            <person name="Kim H.J."/>
            <person name="Triplett B.A."/>
        </authorList>
    </citation>
    <scope>NUCLEOTIDE SEQUENCE [LARGE SCALE GENOMIC DNA]</scope>
    <source>
        <strain evidence="3 4">DSM 18704</strain>
    </source>
</reference>
<keyword evidence="4" id="KW-1185">Reference proteome</keyword>
<organism evidence="3 4">
    <name type="scientific">Granulicella rosea</name>
    <dbReference type="NCBI Taxonomy" id="474952"/>
    <lineage>
        <taxon>Bacteria</taxon>
        <taxon>Pseudomonadati</taxon>
        <taxon>Acidobacteriota</taxon>
        <taxon>Terriglobia</taxon>
        <taxon>Terriglobales</taxon>
        <taxon>Acidobacteriaceae</taxon>
        <taxon>Granulicella</taxon>
    </lineage>
</organism>
<dbReference type="InterPro" id="IPR050282">
    <property type="entry name" value="Cycloisomerase_2"/>
</dbReference>
<dbReference type="PANTHER" id="PTHR30344:SF1">
    <property type="entry name" value="6-PHOSPHOGLUCONOLACTONASE"/>
    <property type="match status" value="1"/>
</dbReference>
<dbReference type="AlphaFoldDB" id="A0A239KMA1"/>
<dbReference type="OrthoDB" id="9790815at2"/>
<keyword evidence="2" id="KW-0119">Carbohydrate metabolism</keyword>
<dbReference type="PANTHER" id="PTHR30344">
    <property type="entry name" value="6-PHOSPHOGLUCONOLACTONASE-RELATED"/>
    <property type="match status" value="1"/>
</dbReference>
<evidence type="ECO:0000313" key="3">
    <source>
        <dbReference type="EMBL" id="SNT18852.1"/>
    </source>
</evidence>
<dbReference type="SUPFAM" id="SSF51004">
    <property type="entry name" value="C-terminal (heme d1) domain of cytochrome cd1-nitrite reductase"/>
    <property type="match status" value="1"/>
</dbReference>
<dbReference type="InterPro" id="IPR011048">
    <property type="entry name" value="Haem_d1_sf"/>
</dbReference>
<accession>A0A239KMA1</accession>
<evidence type="ECO:0000256" key="1">
    <source>
        <dbReference type="ARBA" id="ARBA00005564"/>
    </source>
</evidence>
<proteinExistence type="inferred from homology"/>